<evidence type="ECO:0000256" key="10">
    <source>
        <dbReference type="ARBA" id="ARBA00022989"/>
    </source>
</evidence>
<feature type="transmembrane region" description="Helical" evidence="13">
    <location>
        <begin position="356"/>
        <end position="379"/>
    </location>
</feature>
<evidence type="ECO:0000256" key="3">
    <source>
        <dbReference type="ARBA" id="ARBA00022448"/>
    </source>
</evidence>
<evidence type="ECO:0000313" key="15">
    <source>
        <dbReference type="Proteomes" id="UP001209317"/>
    </source>
</evidence>
<evidence type="ECO:0000256" key="9">
    <source>
        <dbReference type="ARBA" id="ARBA00022982"/>
    </source>
</evidence>
<keyword evidence="5" id="KW-0997">Cell inner membrane</keyword>
<sequence>MDVEILARIQFAFTIAFHYIYPPLSIGLGLLMVVFESLYIKTKNKQYEVLTKFWTKIFALTFGIGVATGIVMEFEFGTNWATYSRYVGDIFGSALAAEGIFAFALESGFLGVLLFGWNRVKPWVHLLSTIGVFFGSMFSAVWIVVANSWQQTPTGYKIVGEGMQARAEVTNFWEMVFNPSSVDRIIHVWQGAFLAGAFLILSVHAYYILKNRHVEISKKAFRITLVVATVFALSQLISGHSSAEVVAEHQPAKLAALEGHFEKSAPADMYLLGWVNKDQQKVYGLKIPGGLSFLLHQDFNKPVTGLNAFDKKDRPSAVNAIFQFYHIMVAIGIFLIALTLFACYLWWKKKLFDKRWLLWVFALAVILPQIANQVGWYAAEMGRQPWVVYGLLRTSDALSKSVEANQVLFSLILFMVIYTLLLFLFLYLLTKKIKHGPDDEHLEDLRPHQHEIADVIIRNK</sequence>
<keyword evidence="12 13" id="KW-0472">Membrane</keyword>
<dbReference type="GO" id="GO:0020037">
    <property type="term" value="F:heme binding"/>
    <property type="evidence" value="ECO:0007669"/>
    <property type="project" value="TreeGrafter"/>
</dbReference>
<protein>
    <submittedName>
        <fullName evidence="14">Cytochrome ubiquinol oxidase subunit I</fullName>
    </submittedName>
</protein>
<dbReference type="PIRSF" id="PIRSF006446">
    <property type="entry name" value="Cyt_quinol_oxidase_1"/>
    <property type="match status" value="1"/>
</dbReference>
<feature type="transmembrane region" description="Helical" evidence="13">
    <location>
        <begin position="20"/>
        <end position="41"/>
    </location>
</feature>
<evidence type="ECO:0000256" key="5">
    <source>
        <dbReference type="ARBA" id="ARBA00022519"/>
    </source>
</evidence>
<comment type="subcellular location">
    <subcellularLocation>
        <location evidence="1">Cell inner membrane</location>
        <topology evidence="1">Multi-pass membrane protein</topology>
    </subcellularLocation>
</comment>
<evidence type="ECO:0000256" key="11">
    <source>
        <dbReference type="ARBA" id="ARBA00023004"/>
    </source>
</evidence>
<keyword evidence="10 13" id="KW-1133">Transmembrane helix</keyword>
<name>A0AAE3IP77_9BACT</name>
<dbReference type="GO" id="GO:0046872">
    <property type="term" value="F:metal ion binding"/>
    <property type="evidence" value="ECO:0007669"/>
    <property type="project" value="UniProtKB-UniRule"/>
</dbReference>
<feature type="transmembrane region" description="Helical" evidence="13">
    <location>
        <begin position="53"/>
        <end position="74"/>
    </location>
</feature>
<proteinExistence type="inferred from homology"/>
<feature type="transmembrane region" description="Helical" evidence="13">
    <location>
        <begin position="123"/>
        <end position="145"/>
    </location>
</feature>
<evidence type="ECO:0000256" key="2">
    <source>
        <dbReference type="ARBA" id="ARBA00009819"/>
    </source>
</evidence>
<feature type="transmembrane region" description="Helical" evidence="13">
    <location>
        <begin position="407"/>
        <end position="429"/>
    </location>
</feature>
<accession>A0AAE3IP77</accession>
<evidence type="ECO:0000256" key="8">
    <source>
        <dbReference type="ARBA" id="ARBA00022723"/>
    </source>
</evidence>
<keyword evidence="15" id="KW-1185">Reference proteome</keyword>
<evidence type="ECO:0000256" key="12">
    <source>
        <dbReference type="ARBA" id="ARBA00023136"/>
    </source>
</evidence>
<dbReference type="PANTHER" id="PTHR30365">
    <property type="entry name" value="CYTOCHROME D UBIQUINOL OXIDASE"/>
    <property type="match status" value="1"/>
</dbReference>
<organism evidence="14 15">
    <name type="scientific">Haoranjiania flava</name>
    <dbReference type="NCBI Taxonomy" id="1856322"/>
    <lineage>
        <taxon>Bacteria</taxon>
        <taxon>Pseudomonadati</taxon>
        <taxon>Bacteroidota</taxon>
        <taxon>Chitinophagia</taxon>
        <taxon>Chitinophagales</taxon>
        <taxon>Chitinophagaceae</taxon>
        <taxon>Haoranjiania</taxon>
    </lineage>
</organism>
<dbReference type="PANTHER" id="PTHR30365:SF0">
    <property type="entry name" value="CYTOCHROME BD-I UBIQUINOL OXIDASE SUBUNIT 1"/>
    <property type="match status" value="1"/>
</dbReference>
<dbReference type="GO" id="GO:0016682">
    <property type="term" value="F:oxidoreductase activity, acting on diphenols and related substances as donors, oxygen as acceptor"/>
    <property type="evidence" value="ECO:0007669"/>
    <property type="project" value="TreeGrafter"/>
</dbReference>
<gene>
    <name evidence="14" type="ORF">OD355_01935</name>
</gene>
<dbReference type="EMBL" id="JAOTPL010000002">
    <property type="protein sequence ID" value="MCU7693272.1"/>
    <property type="molecule type" value="Genomic_DNA"/>
</dbReference>
<evidence type="ECO:0000256" key="6">
    <source>
        <dbReference type="ARBA" id="ARBA00022617"/>
    </source>
</evidence>
<keyword evidence="11 13" id="KW-0408">Iron</keyword>
<evidence type="ECO:0000256" key="7">
    <source>
        <dbReference type="ARBA" id="ARBA00022692"/>
    </source>
</evidence>
<keyword evidence="8 13" id="KW-0479">Metal-binding</keyword>
<dbReference type="RefSeq" id="WP_263036760.1">
    <property type="nucleotide sequence ID" value="NZ_JAOTPL010000002.1"/>
</dbReference>
<keyword evidence="7 13" id="KW-0812">Transmembrane</keyword>
<dbReference type="GO" id="GO:0005886">
    <property type="term" value="C:plasma membrane"/>
    <property type="evidence" value="ECO:0007669"/>
    <property type="project" value="UniProtKB-SubCell"/>
</dbReference>
<dbReference type="GO" id="GO:0019646">
    <property type="term" value="P:aerobic electron transport chain"/>
    <property type="evidence" value="ECO:0007669"/>
    <property type="project" value="InterPro"/>
</dbReference>
<comment type="similarity">
    <text evidence="2 13">Belongs to the cytochrome ubiquinol oxidase subunit 1 family.</text>
</comment>
<keyword evidence="3 13" id="KW-0813">Transport</keyword>
<dbReference type="Proteomes" id="UP001209317">
    <property type="component" value="Unassembled WGS sequence"/>
</dbReference>
<feature type="transmembrane region" description="Helical" evidence="13">
    <location>
        <begin position="324"/>
        <end position="347"/>
    </location>
</feature>
<reference evidence="14" key="1">
    <citation type="submission" date="2022-10" db="EMBL/GenBank/DDBJ databases">
        <authorList>
            <person name="Kim H.S."/>
            <person name="Kim J.-S."/>
            <person name="Suh M.K."/>
            <person name="Eom M.K."/>
            <person name="Lee J.-S."/>
        </authorList>
    </citation>
    <scope>NUCLEOTIDE SEQUENCE</scope>
    <source>
        <strain evidence="14">LIP-5</strain>
    </source>
</reference>
<feature type="transmembrane region" description="Helical" evidence="13">
    <location>
        <begin position="94"/>
        <end position="116"/>
    </location>
</feature>
<feature type="transmembrane region" description="Helical" evidence="13">
    <location>
        <begin position="185"/>
        <end position="208"/>
    </location>
</feature>
<dbReference type="InterPro" id="IPR002585">
    <property type="entry name" value="Cyt-d_ubiquinol_oxidase_su_1"/>
</dbReference>
<comment type="caution">
    <text evidence="14">The sequence shown here is derived from an EMBL/GenBank/DDBJ whole genome shotgun (WGS) entry which is preliminary data.</text>
</comment>
<evidence type="ECO:0000256" key="13">
    <source>
        <dbReference type="PIRNR" id="PIRNR006446"/>
    </source>
</evidence>
<evidence type="ECO:0000256" key="4">
    <source>
        <dbReference type="ARBA" id="ARBA00022475"/>
    </source>
</evidence>
<evidence type="ECO:0000313" key="14">
    <source>
        <dbReference type="EMBL" id="MCU7693272.1"/>
    </source>
</evidence>
<dbReference type="AlphaFoldDB" id="A0AAE3IP77"/>
<feature type="transmembrane region" description="Helical" evidence="13">
    <location>
        <begin position="220"/>
        <end position="237"/>
    </location>
</feature>
<dbReference type="GO" id="GO:0009055">
    <property type="term" value="F:electron transfer activity"/>
    <property type="evidence" value="ECO:0007669"/>
    <property type="project" value="UniProtKB-UniRule"/>
</dbReference>
<keyword evidence="6 13" id="KW-0349">Heme</keyword>
<keyword evidence="4 13" id="KW-1003">Cell membrane</keyword>
<evidence type="ECO:0000256" key="1">
    <source>
        <dbReference type="ARBA" id="ARBA00004429"/>
    </source>
</evidence>
<keyword evidence="9 13" id="KW-0249">Electron transport</keyword>
<dbReference type="GO" id="GO:0070069">
    <property type="term" value="C:cytochrome complex"/>
    <property type="evidence" value="ECO:0007669"/>
    <property type="project" value="UniProtKB-UniRule"/>
</dbReference>
<dbReference type="Pfam" id="PF01654">
    <property type="entry name" value="Cyt_bd_oxida_I"/>
    <property type="match status" value="1"/>
</dbReference>